<accession>A0A0A3IPL3</accession>
<protein>
    <recommendedName>
        <fullName evidence="5">DUF1835 domain-containing protein</fullName>
    </recommendedName>
</protein>
<dbReference type="InterPro" id="IPR014973">
    <property type="entry name" value="DUF1835"/>
</dbReference>
<evidence type="ECO:0000313" key="3">
    <source>
        <dbReference type="EMBL" id="KGR85405.1"/>
    </source>
</evidence>
<dbReference type="RefSeq" id="WP_052124801.1">
    <property type="nucleotide sequence ID" value="NZ_AVCX01000007.1"/>
</dbReference>
<evidence type="ECO:0000259" key="2">
    <source>
        <dbReference type="Pfam" id="PF12395"/>
    </source>
</evidence>
<evidence type="ECO:0008006" key="5">
    <source>
        <dbReference type="Google" id="ProtNLM"/>
    </source>
</evidence>
<gene>
    <name evidence="3" type="ORF">CD32_09265</name>
</gene>
<dbReference type="InterPro" id="IPR022123">
    <property type="entry name" value="DUF3658"/>
</dbReference>
<dbReference type="EMBL" id="JPVP01000054">
    <property type="protein sequence ID" value="KGR85405.1"/>
    <property type="molecule type" value="Genomic_DNA"/>
</dbReference>
<dbReference type="eggNOG" id="ENOG502ZC22">
    <property type="taxonomic scope" value="Bacteria"/>
</dbReference>
<dbReference type="AlphaFoldDB" id="A0A0A3IPL3"/>
<comment type="caution">
    <text evidence="3">The sequence shown here is derived from an EMBL/GenBank/DDBJ whole genome shotgun (WGS) entry which is preliminary data.</text>
</comment>
<dbReference type="STRING" id="1220589.CD32_09265"/>
<sequence>METIDQLKQAINKLENHEAKSLLFLLLLQNEQGNTEQISKMLKNTKKFLLRKNHTEQTSKPQTVHIIFGESAGGSLKHAFRDTPYEKTESVITLPGYLSVGPIQALHTKEGLDNRFKWLKNHFRDEFDDLETVKRNMEKAMQQIEAIQPHQQVIIWTCENAAEQTALRVVLYLLKEKANEIKTINTFEAYHKLFDIPFREEDFYPRSSGEINGEQFLLFYEQLPIKLLKLEQRATLWMEGETLLQTNGLLRVWEDGQIHNVREDKEDSFIIECASSLHKKHKTHKFMKALRLVGEVIGHTKQYNGDEWIEYRLRYLIEQGVFEYRGELHAMRFYEVKLKESFF</sequence>
<proteinExistence type="predicted"/>
<dbReference type="Proteomes" id="UP000030437">
    <property type="component" value="Unassembled WGS sequence"/>
</dbReference>
<evidence type="ECO:0000259" key="1">
    <source>
        <dbReference type="Pfam" id="PF08874"/>
    </source>
</evidence>
<name>A0A0A3IPL3_9BACI</name>
<reference evidence="3 4" key="1">
    <citation type="submission" date="2014-02" db="EMBL/GenBank/DDBJ databases">
        <title>Draft genome sequence of Lysinibacillus odysseyi NBRC 100172.</title>
        <authorList>
            <person name="Zhang F."/>
            <person name="Wang G."/>
            <person name="Zhang L."/>
        </authorList>
    </citation>
    <scope>NUCLEOTIDE SEQUENCE [LARGE SCALE GENOMIC DNA]</scope>
    <source>
        <strain evidence="3 4">NBRC 100172</strain>
    </source>
</reference>
<dbReference type="OrthoDB" id="343110at2"/>
<keyword evidence="4" id="KW-1185">Reference proteome</keyword>
<feature type="domain" description="DUF1835" evidence="1">
    <location>
        <begin position="64"/>
        <end position="186"/>
    </location>
</feature>
<dbReference type="Pfam" id="PF12395">
    <property type="entry name" value="DUF3658"/>
    <property type="match status" value="1"/>
</dbReference>
<organism evidence="3 4">
    <name type="scientific">Lysinibacillus odysseyi 34hs-1 = NBRC 100172</name>
    <dbReference type="NCBI Taxonomy" id="1220589"/>
    <lineage>
        <taxon>Bacteria</taxon>
        <taxon>Bacillati</taxon>
        <taxon>Bacillota</taxon>
        <taxon>Bacilli</taxon>
        <taxon>Bacillales</taxon>
        <taxon>Bacillaceae</taxon>
        <taxon>Lysinibacillus</taxon>
    </lineage>
</organism>
<evidence type="ECO:0000313" key="4">
    <source>
        <dbReference type="Proteomes" id="UP000030437"/>
    </source>
</evidence>
<feature type="domain" description="DUF3658" evidence="2">
    <location>
        <begin position="228"/>
        <end position="335"/>
    </location>
</feature>
<dbReference type="Pfam" id="PF08874">
    <property type="entry name" value="DUF1835"/>
    <property type="match status" value="1"/>
</dbReference>